<dbReference type="Gene3D" id="2.60.120.290">
    <property type="entry name" value="Spermadhesin, CUB domain"/>
    <property type="match status" value="1"/>
</dbReference>
<organism evidence="2 3">
    <name type="scientific">Nothoprocta perdicaria</name>
    <name type="common">Chilean tinamou</name>
    <name type="synonym">Crypturus perdicarius</name>
    <dbReference type="NCBI Taxonomy" id="30464"/>
    <lineage>
        <taxon>Eukaryota</taxon>
        <taxon>Metazoa</taxon>
        <taxon>Chordata</taxon>
        <taxon>Craniata</taxon>
        <taxon>Vertebrata</taxon>
        <taxon>Euteleostomi</taxon>
        <taxon>Archelosauria</taxon>
        <taxon>Archosauria</taxon>
        <taxon>Dinosauria</taxon>
        <taxon>Saurischia</taxon>
        <taxon>Theropoda</taxon>
        <taxon>Coelurosauria</taxon>
        <taxon>Aves</taxon>
        <taxon>Palaeognathae</taxon>
        <taxon>Tinamiformes</taxon>
        <taxon>Tinamidae</taxon>
        <taxon>Nothoprocta</taxon>
    </lineage>
</organism>
<reference evidence="2" key="1">
    <citation type="submission" date="2025-08" db="UniProtKB">
        <authorList>
            <consortium name="Ensembl"/>
        </authorList>
    </citation>
    <scope>IDENTIFICATION</scope>
</reference>
<feature type="transmembrane region" description="Helical" evidence="1">
    <location>
        <begin position="132"/>
        <end position="155"/>
    </location>
</feature>
<keyword evidence="1" id="KW-1133">Transmembrane helix</keyword>
<name>A0A8C6ZVH9_NOTPE</name>
<dbReference type="Proteomes" id="UP000694420">
    <property type="component" value="Unplaced"/>
</dbReference>
<dbReference type="SUPFAM" id="SSF49854">
    <property type="entry name" value="Spermadhesin, CUB domain"/>
    <property type="match status" value="1"/>
</dbReference>
<evidence type="ECO:0000313" key="2">
    <source>
        <dbReference type="Ensembl" id="ENSNPEP00000018203.1"/>
    </source>
</evidence>
<sequence length="208" mass="23787">MTGVESRDCTVTVGRPLGEEITVSVLESSLNCTAGEFLLFSGRMMWRKGCRKLPLSLINSRTNTLLVKQRLLMPGNGVILQYSSRVATKKYYQDCDKQLFGPQGEIVYPVQSSGQRQGVCRTFINVAPRHRVAIHALYIDLGLVGCYEIMIFIFIQIRDVNTMKMMVFHGKQQFFWESTGSQVEIEFHENVKEHRTGFWAEYHVAKPK</sequence>
<protein>
    <recommendedName>
        <fullName evidence="4">A disintegrin and metalloproteinase with thrombospondin motifs 13</fullName>
    </recommendedName>
</protein>
<proteinExistence type="predicted"/>
<keyword evidence="1" id="KW-0472">Membrane</keyword>
<evidence type="ECO:0000313" key="3">
    <source>
        <dbReference type="Proteomes" id="UP000694420"/>
    </source>
</evidence>
<dbReference type="InterPro" id="IPR035914">
    <property type="entry name" value="Sperma_CUB_dom_sf"/>
</dbReference>
<evidence type="ECO:0008006" key="4">
    <source>
        <dbReference type="Google" id="ProtNLM"/>
    </source>
</evidence>
<reference evidence="2" key="2">
    <citation type="submission" date="2025-09" db="UniProtKB">
        <authorList>
            <consortium name="Ensembl"/>
        </authorList>
    </citation>
    <scope>IDENTIFICATION</scope>
</reference>
<evidence type="ECO:0000256" key="1">
    <source>
        <dbReference type="SAM" id="Phobius"/>
    </source>
</evidence>
<accession>A0A8C6ZVH9</accession>
<keyword evidence="3" id="KW-1185">Reference proteome</keyword>
<keyword evidence="1" id="KW-0812">Transmembrane</keyword>
<dbReference type="Ensembl" id="ENSNPET00000018665.1">
    <property type="protein sequence ID" value="ENSNPEP00000018203.1"/>
    <property type="gene ID" value="ENSNPEG00000013552.1"/>
</dbReference>
<dbReference type="AlphaFoldDB" id="A0A8C6ZVH9"/>